<name>A0AAV4M138_BABCB</name>
<dbReference type="Pfam" id="PF01661">
    <property type="entry name" value="Macro"/>
    <property type="match status" value="1"/>
</dbReference>
<dbReference type="Proteomes" id="UP001497744">
    <property type="component" value="Unassembled WGS sequence"/>
</dbReference>
<protein>
    <submittedName>
        <fullName evidence="2">Ganglioside-induced differentiation-associated protein 2</fullName>
    </submittedName>
</protein>
<evidence type="ECO:0000259" key="1">
    <source>
        <dbReference type="PROSITE" id="PS51154"/>
    </source>
</evidence>
<accession>A0AAV4M138</accession>
<dbReference type="InterPro" id="IPR002589">
    <property type="entry name" value="Macro_dom"/>
</dbReference>
<dbReference type="AlphaFoldDB" id="A0AAV4M138"/>
<feature type="domain" description="Macro" evidence="1">
    <location>
        <begin position="1"/>
        <end position="252"/>
    </location>
</feature>
<dbReference type="GeneID" id="94197184"/>
<dbReference type="SUPFAM" id="SSF52949">
    <property type="entry name" value="Macro domain-like"/>
    <property type="match status" value="1"/>
</dbReference>
<dbReference type="InterPro" id="IPR001251">
    <property type="entry name" value="CRAL-TRIO_dom"/>
</dbReference>
<dbReference type="RefSeq" id="XP_067717772.1">
    <property type="nucleotide sequence ID" value="XM_067861671.1"/>
</dbReference>
<evidence type="ECO:0000313" key="3">
    <source>
        <dbReference type="Proteomes" id="UP001497744"/>
    </source>
</evidence>
<dbReference type="Pfam" id="PF13716">
    <property type="entry name" value="CRAL_TRIO_2"/>
    <property type="match status" value="1"/>
</dbReference>
<gene>
    <name evidence="2" type="ORF">BcabD6B2_51380</name>
</gene>
<reference evidence="2 3" key="1">
    <citation type="submission" date="2021-06" db="EMBL/GenBank/DDBJ databases">
        <title>Genome sequence of Babesia caballi.</title>
        <authorList>
            <person name="Yamagishi J."/>
            <person name="Kidaka T."/>
            <person name="Ochi A."/>
        </authorList>
    </citation>
    <scope>NUCLEOTIDE SEQUENCE [LARGE SCALE GENOMIC DNA]</scope>
    <source>
        <strain evidence="2">USDA-D6B2</strain>
    </source>
</reference>
<dbReference type="EMBL" id="BPLF01000005">
    <property type="protein sequence ID" value="GIX65703.1"/>
    <property type="molecule type" value="Genomic_DNA"/>
</dbReference>
<evidence type="ECO:0000313" key="2">
    <source>
        <dbReference type="EMBL" id="GIX65703.1"/>
    </source>
</evidence>
<keyword evidence="3" id="KW-1185">Reference proteome</keyword>
<dbReference type="InterPro" id="IPR036865">
    <property type="entry name" value="CRAL-TRIO_dom_sf"/>
</dbReference>
<dbReference type="Gene3D" id="3.40.525.10">
    <property type="entry name" value="CRAL-TRIO lipid binding domain"/>
    <property type="match status" value="1"/>
</dbReference>
<proteinExistence type="predicted"/>
<dbReference type="InterPro" id="IPR043472">
    <property type="entry name" value="Macro_dom-like"/>
</dbReference>
<organism evidence="2 3">
    <name type="scientific">Babesia caballi</name>
    <dbReference type="NCBI Taxonomy" id="5871"/>
    <lineage>
        <taxon>Eukaryota</taxon>
        <taxon>Sar</taxon>
        <taxon>Alveolata</taxon>
        <taxon>Apicomplexa</taxon>
        <taxon>Aconoidasida</taxon>
        <taxon>Piroplasmida</taxon>
        <taxon>Babesiidae</taxon>
        <taxon>Babesia</taxon>
    </lineage>
</organism>
<dbReference type="Gene3D" id="3.40.220.10">
    <property type="entry name" value="Leucine Aminopeptidase, subunit E, domain 1"/>
    <property type="match status" value="1"/>
</dbReference>
<dbReference type="PROSITE" id="PS51154">
    <property type="entry name" value="MACRO"/>
    <property type="match status" value="1"/>
</dbReference>
<sequence length="486" mass="53996">MTADVVADLADGVDWLLWTICSHLDDSELPYAYDGRVEPAERIRKVPQSDAVPWARCVPFGSPETAPLNAQPKFQVDPEVNAKVYIGRCSMLELELGALAVFLDEMTPYKSPLAQRIRQLSEIDDTDQELHRLRCGDALLRRSYNIGSEHVIYVCAPHFSTKFPDASANIIAMCVRNTLKKAISAGASSVGLPLMLCEGVPYPKCEFATAVLRAVRRCLELPAIAQNIAKVFFFGMDDETYSIARRFFPRDAAEERLSGDILEPGNEFGEIVREERNIRISAGFQAEPSSTDDAGTARTNIGSSLSNFTGNCRVGSDGQLSAKDHDFTYYCRLALSLMRLPVYQEMDESKFALRLCHDVAGRPVISIDAARMPSGLSHTHAMAYTLHIAQHDLSSKFAVALLNMDHSLIAASNVCSVATQFFQVLGDERLRNLAVVYVHRSGWATRGLLYVLMAFLPDALRDSVIHVDSSQELYKYLKPRVFESRD</sequence>
<comment type="caution">
    <text evidence="2">The sequence shown here is derived from an EMBL/GenBank/DDBJ whole genome shotgun (WGS) entry which is preliminary data.</text>
</comment>